<dbReference type="InterPro" id="IPR036397">
    <property type="entry name" value="RNaseH_sf"/>
</dbReference>
<dbReference type="Gene3D" id="3.30.420.10">
    <property type="entry name" value="Ribonuclease H-like superfamily/Ribonuclease H"/>
    <property type="match status" value="1"/>
</dbReference>
<organism evidence="2 3">
    <name type="scientific">Pinctada imbricata</name>
    <name type="common">Atlantic pearl-oyster</name>
    <name type="synonym">Pinctada martensii</name>
    <dbReference type="NCBI Taxonomy" id="66713"/>
    <lineage>
        <taxon>Eukaryota</taxon>
        <taxon>Metazoa</taxon>
        <taxon>Spiralia</taxon>
        <taxon>Lophotrochozoa</taxon>
        <taxon>Mollusca</taxon>
        <taxon>Bivalvia</taxon>
        <taxon>Autobranchia</taxon>
        <taxon>Pteriomorphia</taxon>
        <taxon>Pterioida</taxon>
        <taxon>Pterioidea</taxon>
        <taxon>Pteriidae</taxon>
        <taxon>Pinctada</taxon>
    </lineage>
</organism>
<proteinExistence type="predicted"/>
<evidence type="ECO:0000313" key="3">
    <source>
        <dbReference type="Proteomes" id="UP001186944"/>
    </source>
</evidence>
<dbReference type="CDD" id="cd03193">
    <property type="entry name" value="GST_C_Metaxin"/>
    <property type="match status" value="1"/>
</dbReference>
<evidence type="ECO:0000313" key="2">
    <source>
        <dbReference type="EMBL" id="KAK3088914.1"/>
    </source>
</evidence>
<dbReference type="PANTHER" id="PTHR46060:SF1">
    <property type="entry name" value="MARINER MOS1 TRANSPOSASE-LIKE PROTEIN"/>
    <property type="match status" value="1"/>
</dbReference>
<dbReference type="InterPro" id="IPR052709">
    <property type="entry name" value="Transposase-MT_Hybrid"/>
</dbReference>
<sequence length="413" mass="48198">MATSRKDAEHKTVIRYCVDRGLTPIQTKKEIESSGMYGNVSRALIYKWHKRFTDGWTDNVTQGRKKKDNLTTIKFVKKVIDEDRRQTVREVAEKTGISKSAIQRILSNDLGMSRVFARWVPRLLSEDEMNTRVAASKQFLARINRDPDFLNKIITMDETWIHYYEPESKRQSSVWKTPGTPPPKKAKAVKSMDKVMYMVFMDRQGVLLSHAVKHGHSVNAAYYSKVIRRDLLNAIRKKRPAKIEELENVVYHHDNAPAHTAAETNLELDILGVQRLQHPPYSPDLAPLDFAYFPLLKDHARGRKFTSEEEIRYFVHSFNSSLSKDWFTGVFDKWVERDKDYLMGDSPTEIDCSVFGQLAQFLWQLPHTNTSSIIEHDFNNLYRYCLRVKGNYWPDWDECVMFPDDQPHMNNCK</sequence>
<dbReference type="InterPro" id="IPR033468">
    <property type="entry name" value="Metaxin_GST"/>
</dbReference>
<dbReference type="AlphaFoldDB" id="A0AA88XR73"/>
<dbReference type="CDD" id="cd00093">
    <property type="entry name" value="HTH_XRE"/>
    <property type="match status" value="1"/>
</dbReference>
<dbReference type="EMBL" id="VSWD01000011">
    <property type="protein sequence ID" value="KAK3088914.1"/>
    <property type="molecule type" value="Genomic_DNA"/>
</dbReference>
<comment type="caution">
    <text evidence="2">The sequence shown here is derived from an EMBL/GenBank/DDBJ whole genome shotgun (WGS) entry which is preliminary data.</text>
</comment>
<name>A0AA88XR73_PINIB</name>
<dbReference type="Pfam" id="PF01359">
    <property type="entry name" value="Transposase_1"/>
    <property type="match status" value="1"/>
</dbReference>
<dbReference type="PANTHER" id="PTHR46060">
    <property type="entry name" value="MARINER MOS1 TRANSPOSASE-LIKE PROTEIN"/>
    <property type="match status" value="1"/>
</dbReference>
<dbReference type="GO" id="GO:0003676">
    <property type="term" value="F:nucleic acid binding"/>
    <property type="evidence" value="ECO:0007669"/>
    <property type="project" value="InterPro"/>
</dbReference>
<accession>A0AA88XR73</accession>
<gene>
    <name evidence="2" type="ORF">FSP39_025388</name>
</gene>
<keyword evidence="3" id="KW-1185">Reference proteome</keyword>
<dbReference type="InterPro" id="IPR036282">
    <property type="entry name" value="Glutathione-S-Trfase_C_sf"/>
</dbReference>
<dbReference type="InterPro" id="IPR001387">
    <property type="entry name" value="Cro/C1-type_HTH"/>
</dbReference>
<dbReference type="SUPFAM" id="SSF47616">
    <property type="entry name" value="GST C-terminal domain-like"/>
    <property type="match status" value="1"/>
</dbReference>
<dbReference type="InterPro" id="IPR001888">
    <property type="entry name" value="Transposase_1"/>
</dbReference>
<dbReference type="Pfam" id="PF17171">
    <property type="entry name" value="GST_C_6"/>
    <property type="match status" value="1"/>
</dbReference>
<dbReference type="Proteomes" id="UP001186944">
    <property type="component" value="Unassembled WGS sequence"/>
</dbReference>
<protein>
    <recommendedName>
        <fullName evidence="1">Metaxin glutathione S-transferase domain-containing protein</fullName>
    </recommendedName>
</protein>
<evidence type="ECO:0000259" key="1">
    <source>
        <dbReference type="Pfam" id="PF17171"/>
    </source>
</evidence>
<reference evidence="2" key="1">
    <citation type="submission" date="2019-08" db="EMBL/GenBank/DDBJ databases">
        <title>The improved chromosome-level genome for the pearl oyster Pinctada fucata martensii using PacBio sequencing and Hi-C.</title>
        <authorList>
            <person name="Zheng Z."/>
        </authorList>
    </citation>
    <scope>NUCLEOTIDE SEQUENCE</scope>
    <source>
        <strain evidence="2">ZZ-2019</strain>
        <tissue evidence="2">Adductor muscle</tissue>
    </source>
</reference>
<feature type="domain" description="Metaxin glutathione S-transferase" evidence="1">
    <location>
        <begin position="338"/>
        <end position="388"/>
    </location>
</feature>